<evidence type="ECO:0000256" key="1">
    <source>
        <dbReference type="SAM" id="Phobius"/>
    </source>
</evidence>
<organism evidence="2 3">
    <name type="scientific">Candidatus Pantoea communis</name>
    <dbReference type="NCBI Taxonomy" id="2608354"/>
    <lineage>
        <taxon>Bacteria</taxon>
        <taxon>Pseudomonadati</taxon>
        <taxon>Pseudomonadota</taxon>
        <taxon>Gammaproteobacteria</taxon>
        <taxon>Enterobacterales</taxon>
        <taxon>Erwiniaceae</taxon>
        <taxon>Pantoea</taxon>
    </lineage>
</organism>
<keyword evidence="1" id="KW-1133">Transmembrane helix</keyword>
<comment type="caution">
    <text evidence="2">The sequence shown here is derived from an EMBL/GenBank/DDBJ whole genome shotgun (WGS) entry which is preliminary data.</text>
</comment>
<dbReference type="EMBL" id="VWXC01000012">
    <property type="protein sequence ID" value="NIG20321.1"/>
    <property type="molecule type" value="Genomic_DNA"/>
</dbReference>
<feature type="transmembrane region" description="Helical" evidence="1">
    <location>
        <begin position="48"/>
        <end position="68"/>
    </location>
</feature>
<proteinExistence type="predicted"/>
<protein>
    <submittedName>
        <fullName evidence="2">Uncharacterized protein</fullName>
    </submittedName>
</protein>
<keyword evidence="3" id="KW-1185">Reference proteome</keyword>
<keyword evidence="1" id="KW-0472">Membrane</keyword>
<sequence>MMAGFAAIVFLLIRAIRNLVELIYLWQSGIKLSRFYAVRVWGARRKPLLMLLIIDTIVVVALIFILSARIQMW</sequence>
<dbReference type="Proteomes" id="UP001515780">
    <property type="component" value="Unassembled WGS sequence"/>
</dbReference>
<evidence type="ECO:0000313" key="3">
    <source>
        <dbReference type="Proteomes" id="UP001515780"/>
    </source>
</evidence>
<evidence type="ECO:0000313" key="2">
    <source>
        <dbReference type="EMBL" id="NIG20321.1"/>
    </source>
</evidence>
<reference evidence="2 3" key="1">
    <citation type="journal article" date="2019" name="bioRxiv">
        <title>Bacteria contribute to plant secondary compound degradation in a generalist herbivore system.</title>
        <authorList>
            <person name="Francoeur C.B."/>
            <person name="Khadempour L."/>
            <person name="Moreira-Soto R.D."/>
            <person name="Gotting K."/>
            <person name="Book A.J."/>
            <person name="Pinto-Tomas A.A."/>
            <person name="Keefover-Ring K."/>
            <person name="Currie C.R."/>
        </authorList>
    </citation>
    <scope>NUCLEOTIDE SEQUENCE [LARGE SCALE GENOMIC DNA]</scope>
    <source>
        <strain evidence="2">Al-1710</strain>
    </source>
</reference>
<accession>A0ABX0RUU3</accession>
<keyword evidence="1" id="KW-0812">Transmembrane</keyword>
<gene>
    <name evidence="2" type="ORF">F3J37_16730</name>
</gene>
<dbReference type="RefSeq" id="WP_166934574.1">
    <property type="nucleotide sequence ID" value="NZ_VWXC01000012.1"/>
</dbReference>
<name>A0ABX0RUU3_9GAMM</name>